<reference evidence="2" key="1">
    <citation type="submission" date="2019-08" db="EMBL/GenBank/DDBJ databases">
        <authorList>
            <person name="Kucharzyk K."/>
            <person name="Murdoch R.W."/>
            <person name="Higgins S."/>
            <person name="Loffler F."/>
        </authorList>
    </citation>
    <scope>NUCLEOTIDE SEQUENCE</scope>
</reference>
<accession>A0A644VCY2</accession>
<dbReference type="AlphaFoldDB" id="A0A644VCY2"/>
<organism evidence="2">
    <name type="scientific">bioreactor metagenome</name>
    <dbReference type="NCBI Taxonomy" id="1076179"/>
    <lineage>
        <taxon>unclassified sequences</taxon>
        <taxon>metagenomes</taxon>
        <taxon>ecological metagenomes</taxon>
    </lineage>
</organism>
<feature type="domain" description="N-acetyltransferase" evidence="1">
    <location>
        <begin position="4"/>
        <end position="138"/>
    </location>
</feature>
<sequence>MSDYVMRQATENDLRAIEILLEANDLPNIHLAPYIKQFMVVETDDNVLIGVIGLHTTGKKALLRSFAVSVSRRNCGIGLMLVQHVFEQLQQKKYENVYLLTQTAKEYFIHLGFKLIARSEMPQELLVQSGLDMACPSSSSCLQYNL</sequence>
<dbReference type="Pfam" id="PF13508">
    <property type="entry name" value="Acetyltransf_7"/>
    <property type="match status" value="1"/>
</dbReference>
<dbReference type="GO" id="GO:0016747">
    <property type="term" value="F:acyltransferase activity, transferring groups other than amino-acyl groups"/>
    <property type="evidence" value="ECO:0007669"/>
    <property type="project" value="InterPro"/>
</dbReference>
<dbReference type="SUPFAM" id="SSF55729">
    <property type="entry name" value="Acyl-CoA N-acyltransferases (Nat)"/>
    <property type="match status" value="1"/>
</dbReference>
<gene>
    <name evidence="2" type="ORF">SDC9_35173</name>
</gene>
<dbReference type="InterPro" id="IPR000182">
    <property type="entry name" value="GNAT_dom"/>
</dbReference>
<evidence type="ECO:0000259" key="1">
    <source>
        <dbReference type="PROSITE" id="PS51186"/>
    </source>
</evidence>
<dbReference type="InterPro" id="IPR016181">
    <property type="entry name" value="Acyl_CoA_acyltransferase"/>
</dbReference>
<dbReference type="EMBL" id="VSSQ01000273">
    <property type="protein sequence ID" value="MPL89140.1"/>
    <property type="molecule type" value="Genomic_DNA"/>
</dbReference>
<dbReference type="PROSITE" id="PS51186">
    <property type="entry name" value="GNAT"/>
    <property type="match status" value="1"/>
</dbReference>
<proteinExistence type="predicted"/>
<comment type="caution">
    <text evidence="2">The sequence shown here is derived from an EMBL/GenBank/DDBJ whole genome shotgun (WGS) entry which is preliminary data.</text>
</comment>
<dbReference type="Gene3D" id="3.40.630.30">
    <property type="match status" value="1"/>
</dbReference>
<protein>
    <recommendedName>
        <fullName evidence="1">N-acetyltransferase domain-containing protein</fullName>
    </recommendedName>
</protein>
<dbReference type="CDD" id="cd04301">
    <property type="entry name" value="NAT_SF"/>
    <property type="match status" value="1"/>
</dbReference>
<name>A0A644VCY2_9ZZZZ</name>
<evidence type="ECO:0000313" key="2">
    <source>
        <dbReference type="EMBL" id="MPL89140.1"/>
    </source>
</evidence>